<comment type="caution">
    <text evidence="1">The sequence shown here is derived from an EMBL/GenBank/DDBJ whole genome shotgun (WGS) entry which is preliminary data.</text>
</comment>
<dbReference type="AlphaFoldDB" id="A0A9D2FIY1"/>
<evidence type="ECO:0000313" key="2">
    <source>
        <dbReference type="Proteomes" id="UP000824105"/>
    </source>
</evidence>
<reference evidence="1" key="1">
    <citation type="journal article" date="2021" name="PeerJ">
        <title>Extensive microbial diversity within the chicken gut microbiome revealed by metagenomics and culture.</title>
        <authorList>
            <person name="Gilroy R."/>
            <person name="Ravi A."/>
            <person name="Getino M."/>
            <person name="Pursley I."/>
            <person name="Horton D.L."/>
            <person name="Alikhan N.F."/>
            <person name="Baker D."/>
            <person name="Gharbi K."/>
            <person name="Hall N."/>
            <person name="Watson M."/>
            <person name="Adriaenssens E.M."/>
            <person name="Foster-Nyarko E."/>
            <person name="Jarju S."/>
            <person name="Secka A."/>
            <person name="Antonio M."/>
            <person name="Oren A."/>
            <person name="Chaudhuri R.R."/>
            <person name="La Ragione R."/>
            <person name="Hildebrand F."/>
            <person name="Pallen M.J."/>
        </authorList>
    </citation>
    <scope>NUCLEOTIDE SEQUENCE</scope>
    <source>
        <strain evidence="1">CHK188-11489</strain>
    </source>
</reference>
<gene>
    <name evidence="1" type="ORF">H9724_01320</name>
</gene>
<dbReference type="EMBL" id="DXBF01000011">
    <property type="protein sequence ID" value="HIZ61397.1"/>
    <property type="molecule type" value="Genomic_DNA"/>
</dbReference>
<name>A0A9D2FIY1_9FIRM</name>
<accession>A0A9D2FIY1</accession>
<dbReference type="Proteomes" id="UP000824105">
    <property type="component" value="Unassembled WGS sequence"/>
</dbReference>
<proteinExistence type="predicted"/>
<dbReference type="Pfam" id="PF25681">
    <property type="entry name" value="Phage_TTP_17"/>
    <property type="match status" value="1"/>
</dbReference>
<organism evidence="1 2">
    <name type="scientific">Candidatus Gemmiger avistercoris</name>
    <dbReference type="NCBI Taxonomy" id="2838606"/>
    <lineage>
        <taxon>Bacteria</taxon>
        <taxon>Bacillati</taxon>
        <taxon>Bacillota</taxon>
        <taxon>Clostridia</taxon>
        <taxon>Eubacteriales</taxon>
        <taxon>Gemmiger</taxon>
    </lineage>
</organism>
<dbReference type="InterPro" id="IPR058154">
    <property type="entry name" value="Bxb1_TTP-like"/>
</dbReference>
<protein>
    <submittedName>
        <fullName evidence="1">Phage tail protein</fullName>
    </submittedName>
</protein>
<sequence>MATASKNKASNVTAGKPKITGAIFRAPVGSTLPTDAKTELNAAFKCLGYVSEDGVTNSNSPESEQTKAWGGDVVLSTQTEKPDTFQFKLIEAKNVDVLKMVYGDSHVAGTLDTGITVDVTAEDPGPAAYVIEMTLKGGDFKRIVIPSASISEMDDIVYNDSEPVGYDVTLVATADDTGSTHHEYIVKKEAV</sequence>
<reference evidence="1" key="2">
    <citation type="submission" date="2021-04" db="EMBL/GenBank/DDBJ databases">
        <authorList>
            <person name="Gilroy R."/>
        </authorList>
    </citation>
    <scope>NUCLEOTIDE SEQUENCE</scope>
    <source>
        <strain evidence="1">CHK188-11489</strain>
    </source>
</reference>
<evidence type="ECO:0000313" key="1">
    <source>
        <dbReference type="EMBL" id="HIZ61397.1"/>
    </source>
</evidence>